<reference evidence="8 9" key="1">
    <citation type="submission" date="2010-02" db="EMBL/GenBank/DDBJ databases">
        <authorList>
            <person name="Weinstock G."/>
            <person name="Sodergren E."/>
            <person name="Clifton S."/>
            <person name="Fulton L."/>
            <person name="Fulton B."/>
            <person name="Courtney L."/>
            <person name="Fronick C."/>
            <person name="Harrison M."/>
            <person name="Strong C."/>
            <person name="Farmer C."/>
            <person name="Delahaunty K."/>
            <person name="Markovic C."/>
            <person name="Hall O."/>
            <person name="Minx P."/>
            <person name="Tomlinson C."/>
            <person name="Mitreva M."/>
            <person name="Nelson J."/>
            <person name="Hou S."/>
            <person name="Wollam A."/>
            <person name="Pepin K.H."/>
            <person name="Johnson M."/>
            <person name="Bhonagiri V."/>
            <person name="Zhang X."/>
            <person name="Suruliraj S."/>
            <person name="Warren W."/>
            <person name="Chinwalla A."/>
            <person name="Mardis E.R."/>
            <person name="Wilson R.K."/>
        </authorList>
    </citation>
    <scope>NUCLEOTIDE SEQUENCE [LARGE SCALE GENOMIC DNA]</scope>
    <source>
        <strain evidence="8 9">ATCC 29220</strain>
    </source>
</reference>
<dbReference type="InterPro" id="IPR010920">
    <property type="entry name" value="LSM_dom_sf"/>
</dbReference>
<keyword evidence="6" id="KW-0812">Transmembrane</keyword>
<comment type="caution">
    <text evidence="8">The sequence shown here is derived from an EMBL/GenBank/DDBJ whole genome shotgun (WGS) entry which is preliminary data.</text>
</comment>
<accession>D4BGV3</accession>
<feature type="domain" description="Lipoprotein YgdI/YgdR-like SH3-like" evidence="7">
    <location>
        <begin position="51"/>
        <end position="99"/>
    </location>
</feature>
<dbReference type="InterPro" id="IPR047807">
    <property type="entry name" value="YgdI/YgdR-like_SH3-like"/>
</dbReference>
<evidence type="ECO:0000256" key="2">
    <source>
        <dbReference type="ARBA" id="ARBA00022729"/>
    </source>
</evidence>
<keyword evidence="6" id="KW-1133">Transmembrane helix</keyword>
<feature type="transmembrane region" description="Helical" evidence="6">
    <location>
        <begin position="32"/>
        <end position="54"/>
    </location>
</feature>
<evidence type="ECO:0000313" key="8">
    <source>
        <dbReference type="EMBL" id="EFE06703.1"/>
    </source>
</evidence>
<dbReference type="Proteomes" id="UP000003880">
    <property type="component" value="Unassembled WGS sequence"/>
</dbReference>
<dbReference type="NCBIfam" id="NF033216">
    <property type="entry name" value="lipo_YgdI_YgdR"/>
    <property type="match status" value="1"/>
</dbReference>
<evidence type="ECO:0000256" key="4">
    <source>
        <dbReference type="ARBA" id="ARBA00023139"/>
    </source>
</evidence>
<evidence type="ECO:0000256" key="1">
    <source>
        <dbReference type="ARBA" id="ARBA00022475"/>
    </source>
</evidence>
<dbReference type="AlphaFoldDB" id="D4BGV3"/>
<dbReference type="Gene3D" id="2.30.30.100">
    <property type="match status" value="1"/>
</dbReference>
<keyword evidence="4" id="KW-0564">Palmitate</keyword>
<protein>
    <recommendedName>
        <fullName evidence="7">Lipoprotein YgdI/YgdR-like SH3-like domain-containing protein</fullName>
    </recommendedName>
</protein>
<evidence type="ECO:0000256" key="3">
    <source>
        <dbReference type="ARBA" id="ARBA00023136"/>
    </source>
</evidence>
<dbReference type="eggNOG" id="ENOG5032RSI">
    <property type="taxonomic scope" value="Bacteria"/>
</dbReference>
<sequence length="102" mass="11221">MLNSVGRAILPVTESVFNSINRFKEKKMKKTAAIISACMLTFALSACSGSNYVMHTNDGRSIVSDGKPQTDNETGMISYKDANGNKQQINRTDVKEMVELDN</sequence>
<evidence type="ECO:0000259" key="7">
    <source>
        <dbReference type="Pfam" id="PF06004"/>
    </source>
</evidence>
<keyword evidence="2" id="KW-0732">Signal</keyword>
<name>D4BGV3_9ENTR</name>
<dbReference type="SUPFAM" id="SSF50182">
    <property type="entry name" value="Sm-like ribonucleoproteins"/>
    <property type="match status" value="1"/>
</dbReference>
<keyword evidence="3 6" id="KW-0472">Membrane</keyword>
<evidence type="ECO:0000256" key="5">
    <source>
        <dbReference type="ARBA" id="ARBA00023288"/>
    </source>
</evidence>
<keyword evidence="1" id="KW-1003">Cell membrane</keyword>
<gene>
    <name evidence="8" type="ORF">CIT292_09758</name>
</gene>
<dbReference type="InterPro" id="IPR010305">
    <property type="entry name" value="YgdI/YgdR-like"/>
</dbReference>
<evidence type="ECO:0000313" key="9">
    <source>
        <dbReference type="Proteomes" id="UP000003880"/>
    </source>
</evidence>
<dbReference type="Pfam" id="PF06004">
    <property type="entry name" value="DUF903"/>
    <property type="match status" value="1"/>
</dbReference>
<dbReference type="PANTHER" id="PTHR37011:SF2">
    <property type="entry name" value="LIPOPROTEIN"/>
    <property type="match status" value="1"/>
</dbReference>
<evidence type="ECO:0000256" key="6">
    <source>
        <dbReference type="SAM" id="Phobius"/>
    </source>
</evidence>
<dbReference type="HOGENOM" id="CLU_182841_0_1_6"/>
<dbReference type="PANTHER" id="PTHR37011">
    <property type="entry name" value="POT FAMILY PEPTIDE TRANSPORT PROTEIN-RELATED"/>
    <property type="match status" value="1"/>
</dbReference>
<keyword evidence="5" id="KW-0449">Lipoprotein</keyword>
<organism evidence="8 9">
    <name type="scientific">Citrobacter youngae ATCC 29220</name>
    <dbReference type="NCBI Taxonomy" id="500640"/>
    <lineage>
        <taxon>Bacteria</taxon>
        <taxon>Pseudomonadati</taxon>
        <taxon>Pseudomonadota</taxon>
        <taxon>Gammaproteobacteria</taxon>
        <taxon>Enterobacterales</taxon>
        <taxon>Enterobacteriaceae</taxon>
        <taxon>Citrobacter</taxon>
        <taxon>Citrobacter freundii complex</taxon>
    </lineage>
</organism>
<dbReference type="EMBL" id="ABWL02000021">
    <property type="protein sequence ID" value="EFE06703.1"/>
    <property type="molecule type" value="Genomic_DNA"/>
</dbReference>
<proteinExistence type="predicted"/>